<dbReference type="EMBL" id="EF445081">
    <property type="protein sequence ID" value="ABR21056.1"/>
    <property type="molecule type" value="mRNA"/>
</dbReference>
<feature type="signal peptide" evidence="1">
    <location>
        <begin position="1"/>
        <end position="20"/>
    </location>
</feature>
<dbReference type="SUPFAM" id="SSF57567">
    <property type="entry name" value="Serine protease inhibitors"/>
    <property type="match status" value="1"/>
</dbReference>
<name>E4VP39_MESEU</name>
<organism evidence="2">
    <name type="scientific">Mesobuthus eupeus</name>
    <name type="common">Lesser Asian scorpion</name>
    <name type="synonym">Buthus eupeus</name>
    <dbReference type="NCBI Taxonomy" id="34648"/>
    <lineage>
        <taxon>Eukaryota</taxon>
        <taxon>Metazoa</taxon>
        <taxon>Ecdysozoa</taxon>
        <taxon>Arthropoda</taxon>
        <taxon>Chelicerata</taxon>
        <taxon>Arachnida</taxon>
        <taxon>Scorpiones</taxon>
        <taxon>Buthida</taxon>
        <taxon>Buthoidea</taxon>
        <taxon>Buthidae</taxon>
        <taxon>Mesobuthus</taxon>
    </lineage>
</organism>
<feature type="chain" id="PRO_5003188588" evidence="1">
    <location>
        <begin position="21"/>
        <end position="85"/>
    </location>
</feature>
<reference evidence="2" key="1">
    <citation type="submission" date="2007-02" db="EMBL/GenBank/DDBJ databases">
        <title>Molecular characterization of a venom protein from Mesobuthus eupeus (MeVP-9).</title>
        <authorList>
            <person name="Zhu S."/>
            <person name="Gao B."/>
        </authorList>
    </citation>
    <scope>NUCLEOTIDE SEQUENCE</scope>
</reference>
<protein>
    <submittedName>
        <fullName evidence="2">Venom protein-9</fullName>
    </submittedName>
</protein>
<dbReference type="AlphaFoldDB" id="E4VP39"/>
<dbReference type="InterPro" id="IPR036084">
    <property type="entry name" value="Ser_inhib-like_sf"/>
</dbReference>
<evidence type="ECO:0000313" key="2">
    <source>
        <dbReference type="EMBL" id="ABR21056.1"/>
    </source>
</evidence>
<evidence type="ECO:0000256" key="1">
    <source>
        <dbReference type="SAM" id="SignalP"/>
    </source>
</evidence>
<keyword evidence="1" id="KW-0732">Signal</keyword>
<accession>E4VP39</accession>
<proteinExistence type="evidence at transcript level"/>
<sequence>MFAILINIALVLLCSEIVSSSFIDPQICNQCSEEFRNNSCETFCEEDRLAGCLGQNLTSGCFCKSGTVRDLDTGECITICQCSKN</sequence>
<dbReference type="Gene3D" id="2.10.25.10">
    <property type="entry name" value="Laminin"/>
    <property type="match status" value="1"/>
</dbReference>